<proteinExistence type="predicted"/>
<evidence type="ECO:0000259" key="1">
    <source>
        <dbReference type="Pfam" id="PF01593"/>
    </source>
</evidence>
<reference evidence="2" key="1">
    <citation type="submission" date="2016-06" db="UniProtKB">
        <authorList>
            <consortium name="WormBaseParasite"/>
        </authorList>
    </citation>
    <scope>IDENTIFICATION</scope>
</reference>
<organism evidence="2">
    <name type="scientific">Schistocephalus solidus</name>
    <name type="common">Tapeworm</name>
    <dbReference type="NCBI Taxonomy" id="70667"/>
    <lineage>
        <taxon>Eukaryota</taxon>
        <taxon>Metazoa</taxon>
        <taxon>Spiralia</taxon>
        <taxon>Lophotrochozoa</taxon>
        <taxon>Platyhelminthes</taxon>
        <taxon>Cestoda</taxon>
        <taxon>Eucestoda</taxon>
        <taxon>Diphyllobothriidea</taxon>
        <taxon>Diphyllobothriidae</taxon>
        <taxon>Schistocephalus</taxon>
    </lineage>
</organism>
<dbReference type="Pfam" id="PF01593">
    <property type="entry name" value="Amino_oxidase"/>
    <property type="match status" value="2"/>
</dbReference>
<feature type="domain" description="Amine oxidase" evidence="1">
    <location>
        <begin position="16"/>
        <end position="88"/>
    </location>
</feature>
<dbReference type="PANTHER" id="PTHR10742:SF410">
    <property type="entry name" value="LYSINE-SPECIFIC HISTONE DEMETHYLASE 2"/>
    <property type="match status" value="1"/>
</dbReference>
<dbReference type="InterPro" id="IPR002937">
    <property type="entry name" value="Amino_oxidase"/>
</dbReference>
<dbReference type="SUPFAM" id="SSF51905">
    <property type="entry name" value="FAD/NAD(P)-binding domain"/>
    <property type="match status" value="1"/>
</dbReference>
<accession>A0A183T325</accession>
<dbReference type="InterPro" id="IPR050281">
    <property type="entry name" value="Flavin_monoamine_oxidase"/>
</dbReference>
<sequence>LSMERTADVLIIGAGIAGLTAAMRLKQANICDLLVLDARERIGGRVATTMFRGVELSTGPMYVHGDVNTPVAHLVKQLKLPVHPPDYSQFGANSFVARLASSGEVVTSQFAAVVGKHDEALHKLSTLSIPPSDVSIAAEDTEYVLSQGDGYRSNGVRMRWRAKHVLVTVPPVLLYPLNPLSSVGVDAHISFDPPLPMKKQEALRLVTLSDYCRVLVAYQEPFWDPVDVILRIDDLQPANTKWEYVDSHPARKFSYWQNLGNFTSGFEAGGVLSTVLSGYWAEICSKMTMEELAVEVGDALASMYPEKAAMAKKPLEVKFISWKEDAFSRGAFATALVGFNKPLETDLYSSLSAGAGQVHFAGDGYRLDYLGSVQGAFISALDAADKIAESLSANPLSDHNDF</sequence>
<dbReference type="Gene3D" id="3.50.50.60">
    <property type="entry name" value="FAD/NAD(P)-binding domain"/>
    <property type="match status" value="2"/>
</dbReference>
<dbReference type="InterPro" id="IPR036188">
    <property type="entry name" value="FAD/NAD-bd_sf"/>
</dbReference>
<dbReference type="GO" id="GO:0016491">
    <property type="term" value="F:oxidoreductase activity"/>
    <property type="evidence" value="ECO:0007669"/>
    <property type="project" value="InterPro"/>
</dbReference>
<name>A0A183T325_SCHSO</name>
<dbReference type="WBParaSite" id="SSLN_0001129601-mRNA-1">
    <property type="protein sequence ID" value="SSLN_0001129601-mRNA-1"/>
    <property type="gene ID" value="SSLN_0001129601"/>
</dbReference>
<dbReference type="SUPFAM" id="SSF54373">
    <property type="entry name" value="FAD-linked reductases, C-terminal domain"/>
    <property type="match status" value="1"/>
</dbReference>
<dbReference type="AlphaFoldDB" id="A0A183T325"/>
<feature type="domain" description="Amine oxidase" evidence="1">
    <location>
        <begin position="153"/>
        <end position="387"/>
    </location>
</feature>
<evidence type="ECO:0000313" key="2">
    <source>
        <dbReference type="WBParaSite" id="SSLN_0001129601-mRNA-1"/>
    </source>
</evidence>
<dbReference type="PANTHER" id="PTHR10742">
    <property type="entry name" value="FLAVIN MONOAMINE OXIDASE"/>
    <property type="match status" value="1"/>
</dbReference>
<protein>
    <submittedName>
        <fullName evidence="2">Amine oxidase</fullName>
    </submittedName>
</protein>